<keyword evidence="4" id="KW-1185">Reference proteome</keyword>
<feature type="domain" description="DUF218" evidence="2">
    <location>
        <begin position="81"/>
        <end position="246"/>
    </location>
</feature>
<dbReference type="InterPro" id="IPR003848">
    <property type="entry name" value="DUF218"/>
</dbReference>
<comment type="caution">
    <text evidence="3">The sequence shown here is derived from an EMBL/GenBank/DDBJ whole genome shotgun (WGS) entry which is preliminary data.</text>
</comment>
<evidence type="ECO:0000256" key="1">
    <source>
        <dbReference type="SAM" id="Phobius"/>
    </source>
</evidence>
<evidence type="ECO:0000259" key="2">
    <source>
        <dbReference type="Pfam" id="PF02698"/>
    </source>
</evidence>
<dbReference type="PROSITE" id="PS51257">
    <property type="entry name" value="PROKAR_LIPOPROTEIN"/>
    <property type="match status" value="1"/>
</dbReference>
<accession>A0A7W6NZK6</accession>
<dbReference type="PANTHER" id="PTHR30336">
    <property type="entry name" value="INNER MEMBRANE PROTEIN, PROBABLE PERMEASE"/>
    <property type="match status" value="1"/>
</dbReference>
<gene>
    <name evidence="3" type="ORF">GGQ66_000343</name>
</gene>
<organism evidence="3 4">
    <name type="scientific">Allorhizobium borbori</name>
    <dbReference type="NCBI Taxonomy" id="485907"/>
    <lineage>
        <taxon>Bacteria</taxon>
        <taxon>Pseudomonadati</taxon>
        <taxon>Pseudomonadota</taxon>
        <taxon>Alphaproteobacteria</taxon>
        <taxon>Hyphomicrobiales</taxon>
        <taxon>Rhizobiaceae</taxon>
        <taxon>Rhizobium/Agrobacterium group</taxon>
        <taxon>Allorhizobium</taxon>
    </lineage>
</organism>
<dbReference type="Pfam" id="PF02698">
    <property type="entry name" value="DUF218"/>
    <property type="match status" value="1"/>
</dbReference>
<evidence type="ECO:0000313" key="4">
    <source>
        <dbReference type="Proteomes" id="UP000584824"/>
    </source>
</evidence>
<name>A0A7W6NZK6_9HYPH</name>
<dbReference type="AlphaFoldDB" id="A0A7W6NZK6"/>
<feature type="transmembrane region" description="Helical" evidence="1">
    <location>
        <begin position="7"/>
        <end position="32"/>
    </location>
</feature>
<dbReference type="GO" id="GO:0005886">
    <property type="term" value="C:plasma membrane"/>
    <property type="evidence" value="ECO:0007669"/>
    <property type="project" value="TreeGrafter"/>
</dbReference>
<keyword evidence="1" id="KW-0812">Transmembrane</keyword>
<proteinExistence type="predicted"/>
<keyword evidence="1" id="KW-1133">Transmembrane helix</keyword>
<dbReference type="Proteomes" id="UP000584824">
    <property type="component" value="Unassembled WGS sequence"/>
</dbReference>
<dbReference type="GO" id="GO:0043164">
    <property type="term" value="P:Gram-negative-bacterium-type cell wall biogenesis"/>
    <property type="evidence" value="ECO:0007669"/>
    <property type="project" value="TreeGrafter"/>
</dbReference>
<protein>
    <submittedName>
        <fullName evidence="3">Uncharacterized SAM-binding protein YcdF (DUF218 family)</fullName>
    </submittedName>
</protein>
<dbReference type="GO" id="GO:0000270">
    <property type="term" value="P:peptidoglycan metabolic process"/>
    <property type="evidence" value="ECO:0007669"/>
    <property type="project" value="TreeGrafter"/>
</dbReference>
<keyword evidence="1" id="KW-0472">Membrane</keyword>
<dbReference type="Gene3D" id="3.40.50.620">
    <property type="entry name" value="HUPs"/>
    <property type="match status" value="1"/>
</dbReference>
<dbReference type="PANTHER" id="PTHR30336:SF4">
    <property type="entry name" value="ENVELOPE BIOGENESIS FACTOR ELYC"/>
    <property type="match status" value="1"/>
</dbReference>
<feature type="transmembrane region" description="Helical" evidence="1">
    <location>
        <begin position="38"/>
        <end position="61"/>
    </location>
</feature>
<dbReference type="EMBL" id="JACIDU010000001">
    <property type="protein sequence ID" value="MBB4101827.1"/>
    <property type="molecule type" value="Genomic_DNA"/>
</dbReference>
<dbReference type="RefSeq" id="WP_183788754.1">
    <property type="nucleotide sequence ID" value="NZ_JACIDU010000001.1"/>
</dbReference>
<sequence>MFYVSRLFWLLAQPLSLAFFLVTLGCLALLLGFRKSGITLSMLASSILFVTLFTTAGDVALQTLEDRFPRPGRDPDNVSCMIVLGGAFSSQVNTARGGIEMNQSADRFVETLRLALAHPQAKVLISGGDGSFSGTYEGDGVTAERFFPAFGVSTDRLLRDTTSRNTAENVENTKALLTSAGLSDCLLITSAFHMPRSIGLMRKAGLSVIPWPTDYRTDGKTTLGADLTQPTLNAQQTATALREWFGLVAYRLMGRTDTLLPG</sequence>
<dbReference type="InterPro" id="IPR014729">
    <property type="entry name" value="Rossmann-like_a/b/a_fold"/>
</dbReference>
<evidence type="ECO:0000313" key="3">
    <source>
        <dbReference type="EMBL" id="MBB4101827.1"/>
    </source>
</evidence>
<dbReference type="InterPro" id="IPR051599">
    <property type="entry name" value="Cell_Envelope_Assoc"/>
</dbReference>
<reference evidence="3 4" key="1">
    <citation type="submission" date="2020-08" db="EMBL/GenBank/DDBJ databases">
        <title>Genomic Encyclopedia of Type Strains, Phase IV (KMG-IV): sequencing the most valuable type-strain genomes for metagenomic binning, comparative biology and taxonomic classification.</title>
        <authorList>
            <person name="Goeker M."/>
        </authorList>
    </citation>
    <scope>NUCLEOTIDE SEQUENCE [LARGE SCALE GENOMIC DNA]</scope>
    <source>
        <strain evidence="3 4">DSM 26385</strain>
    </source>
</reference>
<dbReference type="CDD" id="cd06259">
    <property type="entry name" value="YdcF-like"/>
    <property type="match status" value="1"/>
</dbReference>